<dbReference type="PANTHER" id="PTHR35004">
    <property type="entry name" value="TRANSPOSASE RV3428C-RELATED"/>
    <property type="match status" value="1"/>
</dbReference>
<gene>
    <name evidence="5" type="ORF">B5E91_01335</name>
    <name evidence="4" type="ORF">B5E91_06065</name>
    <name evidence="3" type="ORF">B5E91_08205</name>
    <name evidence="2" type="ORF">B5E91_13345</name>
</gene>
<dbReference type="InterPro" id="IPR036397">
    <property type="entry name" value="RNaseH_sf"/>
</dbReference>
<feature type="domain" description="Integrase catalytic" evidence="1">
    <location>
        <begin position="158"/>
        <end position="343"/>
    </location>
</feature>
<reference evidence="6" key="1">
    <citation type="submission" date="2017-04" db="EMBL/GenBank/DDBJ databases">
        <title>Function of individual gut microbiota members based on whole genome sequencing of pure cultures obtained from chicken caecum.</title>
        <authorList>
            <person name="Medvecky M."/>
            <person name="Cejkova D."/>
            <person name="Polansky O."/>
            <person name="Karasova D."/>
            <person name="Kubasova T."/>
            <person name="Cizek A."/>
            <person name="Rychlik I."/>
        </authorList>
    </citation>
    <scope>NUCLEOTIDE SEQUENCE [LARGE SCALE GENOMIC DNA]</scope>
    <source>
        <strain evidence="6">An149</strain>
    </source>
</reference>
<dbReference type="GO" id="GO:0015074">
    <property type="term" value="P:DNA integration"/>
    <property type="evidence" value="ECO:0007669"/>
    <property type="project" value="InterPro"/>
</dbReference>
<organism evidence="4 6">
    <name type="scientific">Thomasclavelia spiroformis</name>
    <dbReference type="NCBI Taxonomy" id="29348"/>
    <lineage>
        <taxon>Bacteria</taxon>
        <taxon>Bacillati</taxon>
        <taxon>Bacillota</taxon>
        <taxon>Erysipelotrichia</taxon>
        <taxon>Erysipelotrichales</taxon>
        <taxon>Coprobacillaceae</taxon>
        <taxon>Thomasclavelia</taxon>
    </lineage>
</organism>
<dbReference type="Gene3D" id="3.30.420.10">
    <property type="entry name" value="Ribonuclease H-like superfamily/Ribonuclease H"/>
    <property type="match status" value="1"/>
</dbReference>
<dbReference type="InterPro" id="IPR001584">
    <property type="entry name" value="Integrase_cat-core"/>
</dbReference>
<evidence type="ECO:0000313" key="6">
    <source>
        <dbReference type="Proteomes" id="UP000196258"/>
    </source>
</evidence>
<dbReference type="InterPro" id="IPR047797">
    <property type="entry name" value="ISNCY_transpos"/>
</dbReference>
<dbReference type="SUPFAM" id="SSF53098">
    <property type="entry name" value="Ribonuclease H-like"/>
    <property type="match status" value="1"/>
</dbReference>
<dbReference type="Proteomes" id="UP000196258">
    <property type="component" value="Unassembled WGS sequence"/>
</dbReference>
<dbReference type="SUPFAM" id="SSF46689">
    <property type="entry name" value="Homeodomain-like"/>
    <property type="match status" value="1"/>
</dbReference>
<sequence length="459" mass="53290">MNELKKYEIIKKLVETNGNKKRAAIKLGCSLRTVNRLILKYKKDGKAAFVHGNRGRCPSTTFPLDVKNLIVSSYINDYSDTNFIHFCEIVKEDFGINISDTTLNKWLREENVLSPKARKKTKKLMKKKLKQKLDQTSSQKIKNQIKLAIASVDDESAHPRRPRCKYFGEMIQMDASSFEWIPGHIWHLHLAVDDSTGTVVGAYFDTQETLNGYYHVFFQILTNYGIPALFYTDRRTVFEYKRKTKAFDDEDTFTQFSYACHNLGVDIKTTSIAQAKGRIERLNQTFQSRLPVELRRAHVSSIEQANEFLNSYLKKFNNQFALHLNTTQSVFEKQPSMEKINSTLAVLSPRKIDSGHSIKYKNKIYIPVSDRGIPYYLKKKTDCMVIESFDGRLYVNVLDELFIMKEIPDHEKHSKEFDGKIKENKPKKQYIPPMDHPWRNDDFLGFLAKQKHRNNGASV</sequence>
<dbReference type="InterPro" id="IPR012337">
    <property type="entry name" value="RNaseH-like_sf"/>
</dbReference>
<dbReference type="PANTHER" id="PTHR35004:SF7">
    <property type="entry name" value="INTEGRASE PROTEIN"/>
    <property type="match status" value="1"/>
</dbReference>
<evidence type="ECO:0000313" key="4">
    <source>
        <dbReference type="EMBL" id="OUQ05363.1"/>
    </source>
</evidence>
<dbReference type="AlphaFoldDB" id="A0A1Y4QM76"/>
<proteinExistence type="predicted"/>
<evidence type="ECO:0000313" key="5">
    <source>
        <dbReference type="EMBL" id="OUQ06743.1"/>
    </source>
</evidence>
<dbReference type="RefSeq" id="WP_087254457.1">
    <property type="nucleotide sequence ID" value="NZ_CAWUZP010000108.1"/>
</dbReference>
<dbReference type="EMBL" id="NFLB01000006">
    <property type="protein sequence ID" value="OUQ05363.1"/>
    <property type="molecule type" value="Genomic_DNA"/>
</dbReference>
<accession>A0A1Y4QM76</accession>
<name>A0A1Y4QM76_9FIRM</name>
<dbReference type="EMBL" id="NFLB01000001">
    <property type="protein sequence ID" value="OUQ06743.1"/>
    <property type="molecule type" value="Genomic_DNA"/>
</dbReference>
<dbReference type="NCBIfam" id="NF033594">
    <property type="entry name" value="transpos_ISNCY_2"/>
    <property type="match status" value="1"/>
</dbReference>
<protein>
    <submittedName>
        <fullName evidence="4">Transposase</fullName>
    </submittedName>
</protein>
<evidence type="ECO:0000313" key="2">
    <source>
        <dbReference type="EMBL" id="OUQ02573.1"/>
    </source>
</evidence>
<dbReference type="GO" id="GO:0003676">
    <property type="term" value="F:nucleic acid binding"/>
    <property type="evidence" value="ECO:0007669"/>
    <property type="project" value="InterPro"/>
</dbReference>
<dbReference type="Pfam" id="PF13551">
    <property type="entry name" value="HTH_29"/>
    <property type="match status" value="1"/>
</dbReference>
<dbReference type="Gene3D" id="1.10.10.60">
    <property type="entry name" value="Homeodomain-like"/>
    <property type="match status" value="1"/>
</dbReference>
<evidence type="ECO:0000313" key="3">
    <source>
        <dbReference type="EMBL" id="OUQ04990.1"/>
    </source>
</evidence>
<evidence type="ECO:0000259" key="1">
    <source>
        <dbReference type="PROSITE" id="PS50994"/>
    </source>
</evidence>
<dbReference type="EMBL" id="NFLB01000008">
    <property type="protein sequence ID" value="OUQ04990.1"/>
    <property type="molecule type" value="Genomic_DNA"/>
</dbReference>
<reference evidence="4" key="2">
    <citation type="journal article" date="2018" name="BMC Genomics">
        <title>Whole genome sequencing and function prediction of 133 gut anaerobes isolated from chicken caecum in pure cultures.</title>
        <authorList>
            <person name="Medvecky M."/>
            <person name="Cejkova D."/>
            <person name="Polansky O."/>
            <person name="Karasova D."/>
            <person name="Kubasova T."/>
            <person name="Cizek A."/>
            <person name="Rychlik I."/>
        </authorList>
    </citation>
    <scope>NUCLEOTIDE SEQUENCE</scope>
    <source>
        <strain evidence="4">An149</strain>
    </source>
</reference>
<dbReference type="InterPro" id="IPR009057">
    <property type="entry name" value="Homeodomain-like_sf"/>
</dbReference>
<dbReference type="PROSITE" id="PS50994">
    <property type="entry name" value="INTEGRASE"/>
    <property type="match status" value="1"/>
</dbReference>
<comment type="caution">
    <text evidence="4">The sequence shown here is derived from an EMBL/GenBank/DDBJ whole genome shotgun (WGS) entry which is preliminary data.</text>
</comment>
<dbReference type="EMBL" id="NFLB01000032">
    <property type="protein sequence ID" value="OUQ02573.1"/>
    <property type="molecule type" value="Genomic_DNA"/>
</dbReference>